<dbReference type="EMBL" id="KZ820100">
    <property type="protein sequence ID" value="PWN49084.1"/>
    <property type="molecule type" value="Genomic_DNA"/>
</dbReference>
<reference evidence="1 2" key="1">
    <citation type="journal article" date="2018" name="Mol. Biol. Evol.">
        <title>Broad Genomic Sampling Reveals a Smut Pathogenic Ancestry of the Fungal Clade Ustilaginomycotina.</title>
        <authorList>
            <person name="Kijpornyongpan T."/>
            <person name="Mondo S.J."/>
            <person name="Barry K."/>
            <person name="Sandor L."/>
            <person name="Lee J."/>
            <person name="Lipzen A."/>
            <person name="Pangilinan J."/>
            <person name="LaButti K."/>
            <person name="Hainaut M."/>
            <person name="Henrissat B."/>
            <person name="Grigoriev I.V."/>
            <person name="Spatafora J.W."/>
            <person name="Aime M.C."/>
        </authorList>
    </citation>
    <scope>NUCLEOTIDE SEQUENCE [LARGE SCALE GENOMIC DNA]</scope>
    <source>
        <strain evidence="1 2">SA 807</strain>
    </source>
</reference>
<name>A0ACD0NTG1_9BASI</name>
<proteinExistence type="predicted"/>
<sequence>MIRSQSQNTSYSGRSRNPHQPDRTNSIQPHAVSEPAHVIEGPSGRILCVADVRGNISSLNKLAAENNAKAIIHTGDFGFYEASSLERISDRTLRHLVQYSTLISTQLRNKLLGPEQARTPAPANTSNGPGNSLRQQVQAHAEPLLSEFPYLLDGRLKLDVPVFTIWGACEDVAILERFRTGEYQVANLYIVDEAISRAIEVGGVRLRLFGLGGALVLHKLFDNGEGNATIAGGQGTMWTTALQIGELVDTAQKTFDPTETRLLITHASPGREGILAQLALALKADLTISAGLHFRYGVSYNEFSVQHDAENYRNKLISSKQAFGEIWDTVKTQVEAVIDENQRILLNHALAVTNRIPPNATATGAASEEPAWKNTWNWNLPDAAHGTLVLDIKDGRIGAETKSQGFNFAFRRNVSSVAPLSAPAKAPPADAVSQAPGSGSLAVSPQASKASNGISAAPTATAAQGKQAPVGGAQGPVQPKQQQKEVQKDKKRKEKGYETSGSRSDIDGGLTSGTDGAGKSPSVASTPARNPNTIYLSQLGEALPVTQDDIKSYFGPAASGIVYIKMAYENFSSSKHRRGLSSASDQGGKKQRPFAYVEFKDEESMMEGLKRQGETIKGTTVIPKVEKADRNRATSSQAKVEKRERPKKEEIGKKDDKGKDSPVSQKETVDDGGKETGAKSGDEGIINSPSGTNAKGAKSKKERKTHYKKTSSKGGESEKEGGGVGSAPTKKVVQAKVEDSAAAAAAAKEES</sequence>
<dbReference type="Proteomes" id="UP000245626">
    <property type="component" value="Unassembled WGS sequence"/>
</dbReference>
<evidence type="ECO:0000313" key="1">
    <source>
        <dbReference type="EMBL" id="PWN49084.1"/>
    </source>
</evidence>
<gene>
    <name evidence="1" type="ORF">IE53DRAFT_318251</name>
</gene>
<accession>A0ACD0NTG1</accession>
<keyword evidence="2" id="KW-1185">Reference proteome</keyword>
<organism evidence="1 2">
    <name type="scientific">Violaceomyces palustris</name>
    <dbReference type="NCBI Taxonomy" id="1673888"/>
    <lineage>
        <taxon>Eukaryota</taxon>
        <taxon>Fungi</taxon>
        <taxon>Dikarya</taxon>
        <taxon>Basidiomycota</taxon>
        <taxon>Ustilaginomycotina</taxon>
        <taxon>Ustilaginomycetes</taxon>
        <taxon>Violaceomycetales</taxon>
        <taxon>Violaceomycetaceae</taxon>
        <taxon>Violaceomyces</taxon>
    </lineage>
</organism>
<protein>
    <submittedName>
        <fullName evidence="1">Uncharacterized protein</fullName>
    </submittedName>
</protein>
<evidence type="ECO:0000313" key="2">
    <source>
        <dbReference type="Proteomes" id="UP000245626"/>
    </source>
</evidence>